<comment type="subcellular location">
    <subcellularLocation>
        <location evidence="1">Membrane</location>
        <topology evidence="1">Multi-pass membrane protein</topology>
    </subcellularLocation>
</comment>
<keyword evidence="3" id="KW-0812">Transmembrane</keyword>
<sequence length="341" mass="38447">MFWFLLATAQFPHPLPAADFIAISLQCAIDWGGMVGNTAVFLAIVLRSPASWRSFKILLAKQAVVDLVSVIACNFNIERMIPSPIGTAMVFLGPCTIISPSACHTAHGVMMNLQTYSYYVVAACFFYRLYILKRWATVDNRKKNTHCITVLSLFIVDDEYEVRVAFKPIYNLDQYVVQGHIHPRLALTISTLYNVGSCWPITLIVFTVRRKVHVMKWINAKVLSKVLGTLEKQKVTMSAKTLDMHRVLVKILTLHACLPIINTLAVTCYVIGKAGHNSILIEHAQWLVICEFSVLRMLMISSLMALISPYISIISIKTFRDFVCCRSRKVSMKFTLNHLSA</sequence>
<dbReference type="PANTHER" id="PTHR22945">
    <property type="entry name" value="SERPENTINE RECEPTOR, CLASS D DELTA"/>
    <property type="match status" value="1"/>
</dbReference>
<name>A0A2A6CMV5_PRIPA</name>
<keyword evidence="5" id="KW-0472">Membrane</keyword>
<evidence type="ECO:0000256" key="5">
    <source>
        <dbReference type="ARBA" id="ARBA00023136"/>
    </source>
</evidence>
<proteinExistence type="inferred from homology"/>
<evidence type="ECO:0000256" key="4">
    <source>
        <dbReference type="ARBA" id="ARBA00022989"/>
    </source>
</evidence>
<reference evidence="6" key="2">
    <citation type="submission" date="2022-06" db="UniProtKB">
        <authorList>
            <consortium name="EnsemblMetazoa"/>
        </authorList>
    </citation>
    <scope>IDENTIFICATION</scope>
    <source>
        <strain evidence="6">PS312</strain>
    </source>
</reference>
<dbReference type="AlphaFoldDB" id="A0A2A6CMV5"/>
<dbReference type="GO" id="GO:0016020">
    <property type="term" value="C:membrane"/>
    <property type="evidence" value="ECO:0007669"/>
    <property type="project" value="UniProtKB-SubCell"/>
</dbReference>
<keyword evidence="7" id="KW-1185">Reference proteome</keyword>
<comment type="similarity">
    <text evidence="2">Belongs to the nematode receptor-like protein srd family.</text>
</comment>
<reference evidence="7" key="1">
    <citation type="journal article" date="2008" name="Nat. Genet.">
        <title>The Pristionchus pacificus genome provides a unique perspective on nematode lifestyle and parasitism.</title>
        <authorList>
            <person name="Dieterich C."/>
            <person name="Clifton S.W."/>
            <person name="Schuster L.N."/>
            <person name="Chinwalla A."/>
            <person name="Delehaunty K."/>
            <person name="Dinkelacker I."/>
            <person name="Fulton L."/>
            <person name="Fulton R."/>
            <person name="Godfrey J."/>
            <person name="Minx P."/>
            <person name="Mitreva M."/>
            <person name="Roeseler W."/>
            <person name="Tian H."/>
            <person name="Witte H."/>
            <person name="Yang S.P."/>
            <person name="Wilson R.K."/>
            <person name="Sommer R.J."/>
        </authorList>
    </citation>
    <scope>NUCLEOTIDE SEQUENCE [LARGE SCALE GENOMIC DNA]</scope>
    <source>
        <strain evidence="7">PS312</strain>
    </source>
</reference>
<dbReference type="PANTHER" id="PTHR22945:SF40">
    <property type="entry name" value="SERPENTINE RECEPTOR, CLASS D (DELTA)-RELATED"/>
    <property type="match status" value="1"/>
</dbReference>
<keyword evidence="4" id="KW-1133">Transmembrane helix</keyword>
<protein>
    <submittedName>
        <fullName evidence="6">G protein-coupled receptor</fullName>
    </submittedName>
</protein>
<evidence type="ECO:0000256" key="2">
    <source>
        <dbReference type="ARBA" id="ARBA00009166"/>
    </source>
</evidence>
<dbReference type="Pfam" id="PF10317">
    <property type="entry name" value="7TM_GPCR_Srd"/>
    <property type="match status" value="1"/>
</dbReference>
<accession>A0A8R1UVF3</accession>
<dbReference type="InterPro" id="IPR050920">
    <property type="entry name" value="Nematode_rcpt-like_delta"/>
</dbReference>
<dbReference type="InterPro" id="IPR019421">
    <property type="entry name" value="7TM_GPCR_serpentine_rcpt_Srd"/>
</dbReference>
<accession>A0A2A6CMV5</accession>
<dbReference type="Proteomes" id="UP000005239">
    <property type="component" value="Unassembled WGS sequence"/>
</dbReference>
<gene>
    <name evidence="6" type="primary">WBGene00279962</name>
</gene>
<organism evidence="6 7">
    <name type="scientific">Pristionchus pacificus</name>
    <name type="common">Parasitic nematode worm</name>
    <dbReference type="NCBI Taxonomy" id="54126"/>
    <lineage>
        <taxon>Eukaryota</taxon>
        <taxon>Metazoa</taxon>
        <taxon>Ecdysozoa</taxon>
        <taxon>Nematoda</taxon>
        <taxon>Chromadorea</taxon>
        <taxon>Rhabditida</taxon>
        <taxon>Rhabditina</taxon>
        <taxon>Diplogasteromorpha</taxon>
        <taxon>Diplogasteroidea</taxon>
        <taxon>Neodiplogasteridae</taxon>
        <taxon>Pristionchus</taxon>
    </lineage>
</organism>
<dbReference type="EnsemblMetazoa" id="PPA41593.1">
    <property type="protein sequence ID" value="PPA41593.1"/>
    <property type="gene ID" value="WBGene00279962"/>
</dbReference>
<evidence type="ECO:0000256" key="1">
    <source>
        <dbReference type="ARBA" id="ARBA00004141"/>
    </source>
</evidence>
<evidence type="ECO:0000313" key="6">
    <source>
        <dbReference type="EnsemblMetazoa" id="PPA41593.1"/>
    </source>
</evidence>
<evidence type="ECO:0000256" key="3">
    <source>
        <dbReference type="ARBA" id="ARBA00022692"/>
    </source>
</evidence>
<evidence type="ECO:0000313" key="7">
    <source>
        <dbReference type="Proteomes" id="UP000005239"/>
    </source>
</evidence>